<dbReference type="InterPro" id="IPR037607">
    <property type="entry name" value="DGK"/>
</dbReference>
<evidence type="ECO:0000313" key="1">
    <source>
        <dbReference type="EMBL" id="RXH92372.1"/>
    </source>
</evidence>
<dbReference type="PANTHER" id="PTHR11255:SF29">
    <property type="entry name" value="DIACYLGLYCEROL KINASE"/>
    <property type="match status" value="1"/>
</dbReference>
<proteinExistence type="predicted"/>
<dbReference type="GO" id="GO:0007165">
    <property type="term" value="P:signal transduction"/>
    <property type="evidence" value="ECO:0007669"/>
    <property type="project" value="InterPro"/>
</dbReference>
<accession>A0A498JF43</accession>
<dbReference type="SUPFAM" id="SSF111331">
    <property type="entry name" value="NAD kinase/diacylglycerol kinase-like"/>
    <property type="match status" value="1"/>
</dbReference>
<dbReference type="Proteomes" id="UP000290289">
    <property type="component" value="Chromosome 8"/>
</dbReference>
<dbReference type="PANTHER" id="PTHR11255">
    <property type="entry name" value="DIACYLGLYCEROL KINASE"/>
    <property type="match status" value="1"/>
</dbReference>
<sequence length="239" mass="27032">MEAEKIVVVGSELFGRIDGGREGLGKTDGIVAGRERGLREWGERTGLEFRARILDFGWFRLLQMGALDVRRWLADTERLITLLMEGTLRTISLLEANDINNDMSKRLLKEMYILDELLKHDMDGKPSVDIPSCPVLVFVDIKDGKHGGRLYNEFCYRLNKKQIVGGDDVVNWILGVICDLKLPESPSIVPISHGTENNIPLSFGWVGHLLVYESIFERINYFSIVPISHGTENNMPLSF</sequence>
<dbReference type="GO" id="GO:0016020">
    <property type="term" value="C:membrane"/>
    <property type="evidence" value="ECO:0007669"/>
    <property type="project" value="TreeGrafter"/>
</dbReference>
<dbReference type="InterPro" id="IPR016064">
    <property type="entry name" value="NAD/diacylglycerol_kinase_sf"/>
</dbReference>
<dbReference type="STRING" id="3750.A0A498JF43"/>
<protein>
    <submittedName>
        <fullName evidence="1">Uncharacterized protein</fullName>
    </submittedName>
</protein>
<evidence type="ECO:0000313" key="2">
    <source>
        <dbReference type="Proteomes" id="UP000290289"/>
    </source>
</evidence>
<comment type="caution">
    <text evidence="1">The sequence shown here is derived from an EMBL/GenBank/DDBJ whole genome shotgun (WGS) entry which is preliminary data.</text>
</comment>
<reference evidence="1 2" key="1">
    <citation type="submission" date="2018-10" db="EMBL/GenBank/DDBJ databases">
        <title>A high-quality apple genome assembly.</title>
        <authorList>
            <person name="Hu J."/>
        </authorList>
    </citation>
    <scope>NUCLEOTIDE SEQUENCE [LARGE SCALE GENOMIC DNA]</scope>
    <source>
        <strain evidence="2">cv. HFTH1</strain>
        <tissue evidence="1">Young leaf</tissue>
    </source>
</reference>
<keyword evidence="2" id="KW-1185">Reference proteome</keyword>
<name>A0A498JF43_MALDO</name>
<dbReference type="AlphaFoldDB" id="A0A498JF43"/>
<dbReference type="GO" id="GO:0004143">
    <property type="term" value="F:ATP-dependent diacylglycerol kinase activity"/>
    <property type="evidence" value="ECO:0007669"/>
    <property type="project" value="InterPro"/>
</dbReference>
<dbReference type="EMBL" id="RDQH01000334">
    <property type="protein sequence ID" value="RXH92372.1"/>
    <property type="molecule type" value="Genomic_DNA"/>
</dbReference>
<gene>
    <name evidence="1" type="ORF">DVH24_033268</name>
</gene>
<organism evidence="1 2">
    <name type="scientific">Malus domestica</name>
    <name type="common">Apple</name>
    <name type="synonym">Pyrus malus</name>
    <dbReference type="NCBI Taxonomy" id="3750"/>
    <lineage>
        <taxon>Eukaryota</taxon>
        <taxon>Viridiplantae</taxon>
        <taxon>Streptophyta</taxon>
        <taxon>Embryophyta</taxon>
        <taxon>Tracheophyta</taxon>
        <taxon>Spermatophyta</taxon>
        <taxon>Magnoliopsida</taxon>
        <taxon>eudicotyledons</taxon>
        <taxon>Gunneridae</taxon>
        <taxon>Pentapetalae</taxon>
        <taxon>rosids</taxon>
        <taxon>fabids</taxon>
        <taxon>Rosales</taxon>
        <taxon>Rosaceae</taxon>
        <taxon>Amygdaloideae</taxon>
        <taxon>Maleae</taxon>
        <taxon>Malus</taxon>
    </lineage>
</organism>